<dbReference type="STRING" id="671144.I4YG91"/>
<dbReference type="PANTHER" id="PTHR46683:SF1">
    <property type="entry name" value="OROTATE PHOSPHORIBOSYLTRANSFERASE 1-RELATED"/>
    <property type="match status" value="1"/>
</dbReference>
<dbReference type="InParanoid" id="I4YG91"/>
<dbReference type="AlphaFoldDB" id="I4YG91"/>
<gene>
    <name evidence="1" type="ORF">WALSEDRAFT_67863</name>
</gene>
<dbReference type="GO" id="GO:0006207">
    <property type="term" value="P:'de novo' pyrimidine nucleobase biosynthetic process"/>
    <property type="evidence" value="ECO:0007669"/>
    <property type="project" value="TreeGrafter"/>
</dbReference>
<evidence type="ECO:0000313" key="1">
    <source>
        <dbReference type="EMBL" id="EIM22983.1"/>
    </source>
</evidence>
<dbReference type="PANTHER" id="PTHR46683">
    <property type="entry name" value="OROTATE PHOSPHORIBOSYLTRANSFERASE 1-RELATED"/>
    <property type="match status" value="1"/>
</dbReference>
<dbReference type="GO" id="GO:0004588">
    <property type="term" value="F:orotate phosphoribosyltransferase activity"/>
    <property type="evidence" value="ECO:0007669"/>
    <property type="project" value="TreeGrafter"/>
</dbReference>
<dbReference type="CDD" id="cd06223">
    <property type="entry name" value="PRTases_typeI"/>
    <property type="match status" value="1"/>
</dbReference>
<organism evidence="1 2">
    <name type="scientific">Wallemia mellicola (strain ATCC MYA-4683 / CBS 633.66)</name>
    <name type="common">Wallemia sebi (CBS 633.66)</name>
    <dbReference type="NCBI Taxonomy" id="671144"/>
    <lineage>
        <taxon>Eukaryota</taxon>
        <taxon>Fungi</taxon>
        <taxon>Dikarya</taxon>
        <taxon>Basidiomycota</taxon>
        <taxon>Wallemiomycotina</taxon>
        <taxon>Wallemiomycetes</taxon>
        <taxon>Wallemiales</taxon>
        <taxon>Wallemiaceae</taxon>
        <taxon>Wallemia</taxon>
    </lineage>
</organism>
<proteinExistence type="predicted"/>
<dbReference type="GO" id="GO:0046132">
    <property type="term" value="P:pyrimidine ribonucleoside biosynthetic process"/>
    <property type="evidence" value="ECO:0007669"/>
    <property type="project" value="TreeGrafter"/>
</dbReference>
<dbReference type="eggNOG" id="KOG1377">
    <property type="taxonomic scope" value="Eukaryota"/>
</dbReference>
<dbReference type="Proteomes" id="UP000005242">
    <property type="component" value="Unassembled WGS sequence"/>
</dbReference>
<dbReference type="Gene3D" id="3.40.50.2020">
    <property type="match status" value="1"/>
</dbReference>
<accession>I4YG91</accession>
<evidence type="ECO:0008006" key="3">
    <source>
        <dbReference type="Google" id="ProtNLM"/>
    </source>
</evidence>
<dbReference type="SUPFAM" id="SSF53271">
    <property type="entry name" value="PRTase-like"/>
    <property type="match status" value="1"/>
</dbReference>
<dbReference type="RefSeq" id="XP_006957024.1">
    <property type="nucleotide sequence ID" value="XM_006956962.1"/>
</dbReference>
<evidence type="ECO:0000313" key="2">
    <source>
        <dbReference type="Proteomes" id="UP000005242"/>
    </source>
</evidence>
<dbReference type="InterPro" id="IPR000836">
    <property type="entry name" value="PRTase_dom"/>
</dbReference>
<sequence length="102" mass="11521">MVCQQLRHMPGSKNINATTRRISKTSTHSAEEMGRFWQTKHKINVPFAFDRKEAKKRGEGGNIIGAQFKGKVFVLEDVITGGTLIRHSINLIKNTGKRMIVE</sequence>
<protein>
    <recommendedName>
        <fullName evidence="3">Phosphoribosyltransferase domain-containing protein</fullName>
    </recommendedName>
</protein>
<reference evidence="1 2" key="1">
    <citation type="journal article" date="2012" name="Fungal Genet. Biol.">
        <title>The genome of the xerotolerant mold Wallemia sebi reveals adaptations to osmotic stress and suggests cryptic sexual reproduction.</title>
        <authorList>
            <person name="Padamsee M."/>
            <person name="Kumar T.K.A."/>
            <person name="Riley R."/>
            <person name="Binder M."/>
            <person name="Boyd A."/>
            <person name="Calvo A.M."/>
            <person name="Furukawa K."/>
            <person name="Hesse C."/>
            <person name="Hohmann S."/>
            <person name="James T.Y."/>
            <person name="LaButti K."/>
            <person name="Lapidus A."/>
            <person name="Lindquist E."/>
            <person name="Lucas S."/>
            <person name="Miller K."/>
            <person name="Shantappa S."/>
            <person name="Grigoriev I.V."/>
            <person name="Hibbett D.S."/>
            <person name="McLaughlin D.J."/>
            <person name="Spatafora J.W."/>
            <person name="Aime M.C."/>
        </authorList>
    </citation>
    <scope>NUCLEOTIDE SEQUENCE [LARGE SCALE GENOMIC DNA]</scope>
    <source>
        <strain evidence="2">ATCC MYA-4683 / CBS 633.66</strain>
    </source>
</reference>
<dbReference type="InterPro" id="IPR029057">
    <property type="entry name" value="PRTase-like"/>
</dbReference>
<dbReference type="GO" id="GO:0006221">
    <property type="term" value="P:pyrimidine nucleotide biosynthetic process"/>
    <property type="evidence" value="ECO:0007669"/>
    <property type="project" value="TreeGrafter"/>
</dbReference>
<dbReference type="GO" id="GO:0005737">
    <property type="term" value="C:cytoplasm"/>
    <property type="evidence" value="ECO:0007669"/>
    <property type="project" value="TreeGrafter"/>
</dbReference>
<dbReference type="OrthoDB" id="5553476at2759"/>
<keyword evidence="2" id="KW-1185">Reference proteome</keyword>
<dbReference type="EMBL" id="JH668226">
    <property type="protein sequence ID" value="EIM22983.1"/>
    <property type="molecule type" value="Genomic_DNA"/>
</dbReference>
<dbReference type="KEGG" id="wse:WALSEDRAFT_67863"/>
<name>I4YG91_WALMC</name>
<dbReference type="HOGENOM" id="CLU_2279635_0_0_1"/>
<dbReference type="GeneID" id="18475310"/>